<name>A0A834STP4_9FABA</name>
<dbReference type="OrthoDB" id="5835829at2759"/>
<dbReference type="PANTHER" id="PTHR11926">
    <property type="entry name" value="GLUCOSYL/GLUCURONOSYL TRANSFERASES"/>
    <property type="match status" value="1"/>
</dbReference>
<dbReference type="InterPro" id="IPR058980">
    <property type="entry name" value="Glyco_transf_N"/>
</dbReference>
<protein>
    <submittedName>
        <fullName evidence="4">UDP-glycosyltransferase 74B1-like</fullName>
    </submittedName>
</protein>
<evidence type="ECO:0000259" key="3">
    <source>
        <dbReference type="Pfam" id="PF26168"/>
    </source>
</evidence>
<evidence type="ECO:0000256" key="2">
    <source>
        <dbReference type="SAM" id="MobiDB-lite"/>
    </source>
</evidence>
<dbReference type="SUPFAM" id="SSF53756">
    <property type="entry name" value="UDP-Glycosyltransferase/glycogen phosphorylase"/>
    <property type="match status" value="1"/>
</dbReference>
<sequence length="419" mass="46048">MGLKSHTHTVHVVVVPYPSQGHINPLLQFAKRLASKGVKATIATTKYTLHSISASNVAVEPISDGFDDSGFAQAKTVHSFLTSFRSHGSRTLSRLVEKFQRSPYPVTCIVYDSFLPWALEVAKRHGVYGATFFTNSAAVCSMFCRIQRGMLELPVKKEEVPLVVPGLPPLEWEDLPSFVRAPESYPAYLAMKLSQFSNVDKADWMFVNTFQPLETEVCGETHIGNIAGEADRSDGSVGILRRQNIGRQRLRRQPVEASKRTVCEMARIEATSLRGLRLFRKHGLLNRPTNPRTRTRLARERKEFPVGPTRIRERETAPFLHGVRYATWHGGDVVQPAGAAGPRVGGLLREPLRLEFDAGRAEPGRAHGGYAPVGGPIDGREVRGGSVGGGREGEGGREWGSEEGRDSEVFGGSDGGREK</sequence>
<dbReference type="AlphaFoldDB" id="A0A834STP4"/>
<reference evidence="4" key="1">
    <citation type="submission" date="2020-09" db="EMBL/GenBank/DDBJ databases">
        <title>Genome-Enabled Discovery of Anthraquinone Biosynthesis in Senna tora.</title>
        <authorList>
            <person name="Kang S.-H."/>
            <person name="Pandey R.P."/>
            <person name="Lee C.-M."/>
            <person name="Sim J.-S."/>
            <person name="Jeong J.-T."/>
            <person name="Choi B.-S."/>
            <person name="Jung M."/>
            <person name="Ginzburg D."/>
            <person name="Zhao K."/>
            <person name="Won S.Y."/>
            <person name="Oh T.-J."/>
            <person name="Yu Y."/>
            <person name="Kim N.-H."/>
            <person name="Lee O.R."/>
            <person name="Lee T.-H."/>
            <person name="Bashyal P."/>
            <person name="Kim T.-S."/>
            <person name="Lee W.-H."/>
            <person name="Kawkins C."/>
            <person name="Kim C.-K."/>
            <person name="Kim J.S."/>
            <person name="Ahn B.O."/>
            <person name="Rhee S.Y."/>
            <person name="Sohng J.K."/>
        </authorList>
    </citation>
    <scope>NUCLEOTIDE SEQUENCE</scope>
    <source>
        <tissue evidence="4">Leaf</tissue>
    </source>
</reference>
<keyword evidence="5" id="KW-1185">Reference proteome</keyword>
<comment type="caution">
    <text evidence="4">The sequence shown here is derived from an EMBL/GenBank/DDBJ whole genome shotgun (WGS) entry which is preliminary data.</text>
</comment>
<feature type="domain" description="Glycosyltransferase N-terminal" evidence="3">
    <location>
        <begin position="9"/>
        <end position="45"/>
    </location>
</feature>
<proteinExistence type="inferred from homology"/>
<gene>
    <name evidence="4" type="ORF">G2W53_035991</name>
</gene>
<dbReference type="Gene3D" id="3.40.50.2000">
    <property type="entry name" value="Glycogen Phosphorylase B"/>
    <property type="match status" value="1"/>
</dbReference>
<dbReference type="GO" id="GO:0080043">
    <property type="term" value="F:quercetin 3-O-glucosyltransferase activity"/>
    <property type="evidence" value="ECO:0007669"/>
    <property type="project" value="TreeGrafter"/>
</dbReference>
<feature type="compositionally biased region" description="Basic and acidic residues" evidence="2">
    <location>
        <begin position="391"/>
        <end position="408"/>
    </location>
</feature>
<feature type="region of interest" description="Disordered" evidence="2">
    <location>
        <begin position="363"/>
        <end position="419"/>
    </location>
</feature>
<dbReference type="PANTHER" id="PTHR11926:SF727">
    <property type="entry name" value="UDP-GLYCOSYLTRANSFERASE 74B1"/>
    <property type="match status" value="1"/>
</dbReference>
<dbReference type="GO" id="GO:0080044">
    <property type="term" value="F:quercetin 7-O-glucosyltransferase activity"/>
    <property type="evidence" value="ECO:0007669"/>
    <property type="project" value="TreeGrafter"/>
</dbReference>
<evidence type="ECO:0000256" key="1">
    <source>
        <dbReference type="ARBA" id="ARBA00009995"/>
    </source>
</evidence>
<organism evidence="4 5">
    <name type="scientific">Senna tora</name>
    <dbReference type="NCBI Taxonomy" id="362788"/>
    <lineage>
        <taxon>Eukaryota</taxon>
        <taxon>Viridiplantae</taxon>
        <taxon>Streptophyta</taxon>
        <taxon>Embryophyta</taxon>
        <taxon>Tracheophyta</taxon>
        <taxon>Spermatophyta</taxon>
        <taxon>Magnoliopsida</taxon>
        <taxon>eudicotyledons</taxon>
        <taxon>Gunneridae</taxon>
        <taxon>Pentapetalae</taxon>
        <taxon>rosids</taxon>
        <taxon>fabids</taxon>
        <taxon>Fabales</taxon>
        <taxon>Fabaceae</taxon>
        <taxon>Caesalpinioideae</taxon>
        <taxon>Cassia clade</taxon>
        <taxon>Senna</taxon>
    </lineage>
</organism>
<evidence type="ECO:0000313" key="4">
    <source>
        <dbReference type="EMBL" id="KAF7809248.1"/>
    </source>
</evidence>
<evidence type="ECO:0000313" key="5">
    <source>
        <dbReference type="Proteomes" id="UP000634136"/>
    </source>
</evidence>
<dbReference type="EMBL" id="JAAIUW010000011">
    <property type="protein sequence ID" value="KAF7809248.1"/>
    <property type="molecule type" value="Genomic_DNA"/>
</dbReference>
<accession>A0A834STP4</accession>
<dbReference type="Proteomes" id="UP000634136">
    <property type="component" value="Unassembled WGS sequence"/>
</dbReference>
<keyword evidence="4" id="KW-0808">Transferase</keyword>
<comment type="similarity">
    <text evidence="1">Belongs to the UDP-glycosyltransferase family.</text>
</comment>
<dbReference type="Pfam" id="PF26168">
    <property type="entry name" value="Glyco_transf_N"/>
    <property type="match status" value="1"/>
</dbReference>